<gene>
    <name evidence="1" type="ORF">GYA93_20610</name>
</gene>
<reference evidence="1 2" key="1">
    <citation type="submission" date="2020-01" db="EMBL/GenBank/DDBJ databases">
        <title>Investigation of new actinobacteria for the biodesulphurisation of diesel fuel.</title>
        <authorList>
            <person name="Athi Narayanan S.M."/>
        </authorList>
    </citation>
    <scope>NUCLEOTIDE SEQUENCE [LARGE SCALE GENOMIC DNA]</scope>
    <source>
        <strain evidence="1 2">213E</strain>
    </source>
</reference>
<dbReference type="Proteomes" id="UP000466307">
    <property type="component" value="Unassembled WGS sequence"/>
</dbReference>
<protein>
    <recommendedName>
        <fullName evidence="3">YbaB/EbfC family nucleoid-associated protein</fullName>
    </recommendedName>
</protein>
<name>A0A7K3LUJ3_9ACTN</name>
<keyword evidence="2" id="KW-1185">Reference proteome</keyword>
<evidence type="ECO:0000313" key="1">
    <source>
        <dbReference type="EMBL" id="NDK91950.1"/>
    </source>
</evidence>
<evidence type="ECO:0008006" key="3">
    <source>
        <dbReference type="Google" id="ProtNLM"/>
    </source>
</evidence>
<accession>A0A7K3LUJ3</accession>
<comment type="caution">
    <text evidence="1">The sequence shown here is derived from an EMBL/GenBank/DDBJ whole genome shotgun (WGS) entry which is preliminary data.</text>
</comment>
<sequence>MAGTSAARSRSGRLSVITTGQGLPLAVRIDDAELAKGPTLLAEEILRLCRQSAMAAGIRLRSELIGSGIARDTVDLMGLPRPDDLAAEELRDDDEVSAPASWLRSV</sequence>
<evidence type="ECO:0000313" key="2">
    <source>
        <dbReference type="Proteomes" id="UP000466307"/>
    </source>
</evidence>
<organism evidence="1 2">
    <name type="scientific">Gordonia desulfuricans</name>
    <dbReference type="NCBI Taxonomy" id="89051"/>
    <lineage>
        <taxon>Bacteria</taxon>
        <taxon>Bacillati</taxon>
        <taxon>Actinomycetota</taxon>
        <taxon>Actinomycetes</taxon>
        <taxon>Mycobacteriales</taxon>
        <taxon>Gordoniaceae</taxon>
        <taxon>Gordonia</taxon>
    </lineage>
</organism>
<proteinExistence type="predicted"/>
<dbReference type="EMBL" id="JAADZU010000090">
    <property type="protein sequence ID" value="NDK91950.1"/>
    <property type="molecule type" value="Genomic_DNA"/>
</dbReference>
<dbReference type="AlphaFoldDB" id="A0A7K3LUJ3"/>